<dbReference type="Proteomes" id="UP001281147">
    <property type="component" value="Unassembled WGS sequence"/>
</dbReference>
<protein>
    <submittedName>
        <fullName evidence="1">Uncharacterized protein</fullName>
    </submittedName>
</protein>
<proteinExistence type="predicted"/>
<evidence type="ECO:0000313" key="1">
    <source>
        <dbReference type="EMBL" id="KAK3720011.1"/>
    </source>
</evidence>
<comment type="caution">
    <text evidence="1">The sequence shown here is derived from an EMBL/GenBank/DDBJ whole genome shotgun (WGS) entry which is preliminary data.</text>
</comment>
<accession>A0ACC3NN39</accession>
<name>A0ACC3NN39_9PEZI</name>
<reference evidence="1" key="1">
    <citation type="submission" date="2023-07" db="EMBL/GenBank/DDBJ databases">
        <title>Black Yeasts Isolated from many extreme environments.</title>
        <authorList>
            <person name="Coleine C."/>
            <person name="Stajich J.E."/>
            <person name="Selbmann L."/>
        </authorList>
    </citation>
    <scope>NUCLEOTIDE SEQUENCE</scope>
    <source>
        <strain evidence="1">CCFEE 5714</strain>
    </source>
</reference>
<gene>
    <name evidence="1" type="ORF">LTR37_004134</name>
</gene>
<sequence>MADNPTVASGALTPPEPAESPDTDIMNDAEFNPPQVARRDTMSSKASEIGSEKTDTCRICRSEGTPDEPLFYPCKCSGSIKFVHQECLMEWLSHSHKKHCELCKTPFRFTKLYDANMPQTLPWAVFIRRACLHVVMMVGRACRTLLVAFVWLGIIPWLIRWMWRWFFWMADAAWAREAFMETMRSSAIQHQDQVSNTEKLANAFQQFFSPGTIYSQTEEPVGLTFANSVVKNLIFGSENNASATPSFAWPQADPSILSSWSYIASLTANSHINRLVLDVFEGQLITCVVITGFILVFLIREWVVQQQPLVNLDNLGNVQQQLREAAERVQADNDRLRRQQELLEQARTRLVELQTESESLAATADEEMAKLEFLGWERLEEIIDEATENLTSGEEERHSRFVHSATLVTKQIRAAGRAGVSSDEFTEKVYQKLAGYPQDVRMEWEAMLVAEIEKSVSKRAVQREVSERSDNEQGGDDDAQAESSNAATSRPAMPDRDFSSRVTHLQRLLTEPEDAIRNESTGATQANPSSEPAQGEPTTEPASDVSAPSTESWEHVTASDETRRTPESDEMGAENADEDQSSCEPIPITNAGPDAKINIIRSGKGKMRAVPEPTIEQKMLDDDELMSKLQDEVAKEVEEENQTETADPPTSETQREGPQPSTQNDNPFHPNGRAPERRNSESLGNRVASVFREEFGLDEAEELESMRQAGLRPDGEPASNDNQAEEPATRQQDDARPTYTQRIADWFWGDIQAPTFAEPVPAADEELQQANGNGDVQEAPFVPVQGGEPVLENPAPPAPPAEEQAHDPEILAAAQQAGLDPEAVEDAEDLEGIFELVGLQGPLIGLFQTSAFCLLLVACTILGAVMVPYLGGKVVLSFVGSPVYFAVKMPLQTASFIADFLIDMMLLLGGWVVMLSALSTKWTLAVASTWAPSLLDENITKKVLELATGVATKSGSRLQGLFNVGEPTEGIEWSWAFLGWSVHSHASLRTIEDEVNAVLRYTGAGVTWAVETVSSGSVMAVCKQSLGALKYVPDVPAKLLAGVNAIGLSLQPVLDFFSNLSRGSLTLSTPEMPMDPSLVYWNSSDRALAILAGYAALAGLAAIYVAMDTPLTKSESGRKHEKMIRDGLRQAGGVLKVILIISIEMLVFPLYCGMLLDVAFLPLFRDASMASRWDYAGRKPYTFCFIHWFVGTCYMFHFALFVGMCRKILRKGVLWFIRDPDDPTFHPVRDVLERNVATQLRKIAFSALVYGALVILCLGGVIWTIGRLFEGIFPIHWSSTEPVLEFPLDLFLYNFVTPLVIRLFKPTEAVNVMYAWWLRRCARFLRLSHFLFDDRRKEEEGHLAHGTWSSFLRMKKPETHSSAPTGDRANADEDGDAETYFKRDGKYVLTPCNDQYRPPKPGEAFLHVDDNDVYIADKDGKKNDHFAKVYVPPFFRIRVALFMVCLWMFSAFMGLCATLVPLVFGRQLFARMVPEGIIVNDIYAYSVGAYLLGGFIFLASKGKTGISYLQQKAAVVDVKAWIEPVKRFTFKASKCCYVYGFLGVVLPTIFALILQFYLVLPLHTWAASAASRTSSPADADTGASAANLTSLFQNQTEQVGQTEPPNLAEHTFHILQEYALGLLYVRIATWLVIAAPASRAAEAFRRITADGYLNPNVRLATRIFVLPVILLSAFVLLFPPAVANLVITAVHRSFVDGFIDPEGQTKIYRYSYPLAASCIVTVLGASELGKATSRWRARIRDEVYLVGERLHNFGEKKPPSGSRSVVRKDK</sequence>
<organism evidence="1 2">
    <name type="scientific">Vermiconidia calcicola</name>
    <dbReference type="NCBI Taxonomy" id="1690605"/>
    <lineage>
        <taxon>Eukaryota</taxon>
        <taxon>Fungi</taxon>
        <taxon>Dikarya</taxon>
        <taxon>Ascomycota</taxon>
        <taxon>Pezizomycotina</taxon>
        <taxon>Dothideomycetes</taxon>
        <taxon>Dothideomycetidae</taxon>
        <taxon>Mycosphaerellales</taxon>
        <taxon>Extremaceae</taxon>
        <taxon>Vermiconidia</taxon>
    </lineage>
</organism>
<evidence type="ECO:0000313" key="2">
    <source>
        <dbReference type="Proteomes" id="UP001281147"/>
    </source>
</evidence>
<keyword evidence="2" id="KW-1185">Reference proteome</keyword>
<dbReference type="EMBL" id="JAUTXU010000024">
    <property type="protein sequence ID" value="KAK3720011.1"/>
    <property type="molecule type" value="Genomic_DNA"/>
</dbReference>